<dbReference type="EMBL" id="JAUGZK010000009">
    <property type="protein sequence ID" value="MEE2025042.1"/>
    <property type="molecule type" value="Genomic_DNA"/>
</dbReference>
<proteinExistence type="predicted"/>
<reference evidence="1 2" key="1">
    <citation type="submission" date="2023-06" db="EMBL/GenBank/DDBJ databases">
        <title>Alkalimonas sp., MEB004 an alkaliphilic bacterium isolated from Lonar Lake, India.</title>
        <authorList>
            <person name="Joshi A."/>
            <person name="Thite S."/>
        </authorList>
    </citation>
    <scope>NUCLEOTIDE SEQUENCE [LARGE SCALE GENOMIC DNA]</scope>
    <source>
        <strain evidence="1 2">MEB004</strain>
    </source>
</reference>
<organism evidence="1 2">
    <name type="scientific">Alkalimonas mucilaginosa</name>
    <dbReference type="NCBI Taxonomy" id="3057676"/>
    <lineage>
        <taxon>Bacteria</taxon>
        <taxon>Pseudomonadati</taxon>
        <taxon>Pseudomonadota</taxon>
        <taxon>Gammaproteobacteria</taxon>
        <taxon>Alkalimonas</taxon>
    </lineage>
</organism>
<accession>A0ABU7JHB5</accession>
<comment type="caution">
    <text evidence="1">The sequence shown here is derived from an EMBL/GenBank/DDBJ whole genome shotgun (WGS) entry which is preliminary data.</text>
</comment>
<dbReference type="Proteomes" id="UP001339167">
    <property type="component" value="Unassembled WGS sequence"/>
</dbReference>
<evidence type="ECO:0000313" key="1">
    <source>
        <dbReference type="EMBL" id="MEE2025042.1"/>
    </source>
</evidence>
<evidence type="ECO:0000313" key="2">
    <source>
        <dbReference type="Proteomes" id="UP001339167"/>
    </source>
</evidence>
<sequence length="98" mass="10802">MAMSKILQEDRRLVILRSLNEMGGYEANESIINQCLEAYGHSVSRDTVRAEIAWLDEQQLVNLRDVAGYMVAKLTARGSDVATGKASVPGVKKPRPTL</sequence>
<protein>
    <submittedName>
        <fullName evidence="1">ArsR family transcriptional regulator</fullName>
    </submittedName>
</protein>
<name>A0ABU7JHB5_9GAMM</name>
<gene>
    <name evidence="1" type="ORF">QWF21_12380</name>
</gene>
<keyword evidence="2" id="KW-1185">Reference proteome</keyword>
<dbReference type="RefSeq" id="WP_330088364.1">
    <property type="nucleotide sequence ID" value="NZ_JAUGZK010000009.1"/>
</dbReference>